<dbReference type="Proteomes" id="UP001085076">
    <property type="component" value="Miscellaneous, Linkage group lg08"/>
</dbReference>
<evidence type="ECO:0000259" key="11">
    <source>
        <dbReference type="PROSITE" id="PS50016"/>
    </source>
</evidence>
<feature type="domain" description="PHD-type" evidence="11">
    <location>
        <begin position="129"/>
        <end position="187"/>
    </location>
</feature>
<dbReference type="PANTHER" id="PTHR45888:SF4">
    <property type="entry name" value="PHD FINGER PROTEIN 10"/>
    <property type="match status" value="1"/>
</dbReference>
<keyword evidence="3" id="KW-0677">Repeat</keyword>
<dbReference type="CDD" id="cd15489">
    <property type="entry name" value="PHD_SF"/>
    <property type="match status" value="1"/>
</dbReference>
<evidence type="ECO:0000256" key="9">
    <source>
        <dbReference type="PROSITE-ProRule" id="PRU00175"/>
    </source>
</evidence>
<feature type="region of interest" description="Disordered" evidence="10">
    <location>
        <begin position="696"/>
        <end position="716"/>
    </location>
</feature>
<keyword evidence="6" id="KW-0805">Transcription regulation</keyword>
<keyword evidence="7" id="KW-0804">Transcription</keyword>
<keyword evidence="14" id="KW-1185">Reference proteome</keyword>
<evidence type="ECO:0000256" key="10">
    <source>
        <dbReference type="SAM" id="MobiDB-lite"/>
    </source>
</evidence>
<evidence type="ECO:0000313" key="14">
    <source>
        <dbReference type="Proteomes" id="UP001085076"/>
    </source>
</evidence>
<evidence type="ECO:0000256" key="8">
    <source>
        <dbReference type="ARBA" id="ARBA00023242"/>
    </source>
</evidence>
<dbReference type="FunFam" id="3.30.40.10:FF:000238">
    <property type="entry name" value="PHD finger family protein"/>
    <property type="match status" value="1"/>
</dbReference>
<dbReference type="EMBL" id="JAGGNH010000008">
    <property type="protein sequence ID" value="KAJ0966302.1"/>
    <property type="molecule type" value="Genomic_DNA"/>
</dbReference>
<dbReference type="PROSITE" id="PS01359">
    <property type="entry name" value="ZF_PHD_1"/>
    <property type="match status" value="1"/>
</dbReference>
<dbReference type="InterPro" id="IPR001965">
    <property type="entry name" value="Znf_PHD"/>
</dbReference>
<feature type="domain" description="RING-type" evidence="12">
    <location>
        <begin position="132"/>
        <end position="185"/>
    </location>
</feature>
<keyword evidence="4 9" id="KW-0863">Zinc-finger</keyword>
<dbReference type="PROSITE" id="PS50016">
    <property type="entry name" value="ZF_PHD_2"/>
    <property type="match status" value="2"/>
</dbReference>
<keyword evidence="2" id="KW-0479">Metal-binding</keyword>
<dbReference type="OrthoDB" id="1903104at2759"/>
<dbReference type="GO" id="GO:0006281">
    <property type="term" value="P:DNA repair"/>
    <property type="evidence" value="ECO:0007669"/>
    <property type="project" value="InterPro"/>
</dbReference>
<dbReference type="InterPro" id="IPR011011">
    <property type="entry name" value="Znf_FYVE_PHD"/>
</dbReference>
<dbReference type="GO" id="GO:0006310">
    <property type="term" value="P:DNA recombination"/>
    <property type="evidence" value="ECO:0007669"/>
    <property type="project" value="InterPro"/>
</dbReference>
<gene>
    <name evidence="13" type="ORF">J5N97_027440</name>
</gene>
<evidence type="ECO:0000313" key="13">
    <source>
        <dbReference type="EMBL" id="KAJ0966302.1"/>
    </source>
</evidence>
<comment type="subcellular location">
    <subcellularLocation>
        <location evidence="1">Nucleus</location>
    </subcellularLocation>
</comment>
<evidence type="ECO:0000256" key="2">
    <source>
        <dbReference type="ARBA" id="ARBA00022723"/>
    </source>
</evidence>
<dbReference type="PROSITE" id="PS01300">
    <property type="entry name" value="RECR"/>
    <property type="match status" value="1"/>
</dbReference>
<protein>
    <submittedName>
        <fullName evidence="13">Uncharacterized protein</fullName>
    </submittedName>
</protein>
<reference evidence="13" key="2">
    <citation type="journal article" date="2022" name="Hortic Res">
        <title>The genome of Dioscorea zingiberensis sheds light on the biosynthesis, origin and evolution of the medicinally important diosgenin saponins.</title>
        <authorList>
            <person name="Li Y."/>
            <person name="Tan C."/>
            <person name="Li Z."/>
            <person name="Guo J."/>
            <person name="Li S."/>
            <person name="Chen X."/>
            <person name="Wang C."/>
            <person name="Dai X."/>
            <person name="Yang H."/>
            <person name="Song W."/>
            <person name="Hou L."/>
            <person name="Xu J."/>
            <person name="Tong Z."/>
            <person name="Xu A."/>
            <person name="Yuan X."/>
            <person name="Wang W."/>
            <person name="Yang Q."/>
            <person name="Chen L."/>
            <person name="Sun Z."/>
            <person name="Wang K."/>
            <person name="Pan B."/>
            <person name="Chen J."/>
            <person name="Bao Y."/>
            <person name="Liu F."/>
            <person name="Qi X."/>
            <person name="Gang D.R."/>
            <person name="Wen J."/>
            <person name="Li J."/>
        </authorList>
    </citation>
    <scope>NUCLEOTIDE SEQUENCE</scope>
    <source>
        <strain evidence="13">Dzin_1.0</strain>
    </source>
</reference>
<sequence length="910" mass="100116">MAFHVACPITCRRICECELGNAGARARAGFLEVVDGIEEFLKEPWVVREKGGDGGRGTVQVLVPKVVVAVEDPAAAAMGRRSALQRQGAVGSLGVGDFVRRLGVGSVAEVPAEEANTLGREDQGTLTPNILCHMCFSAENEGSVKAAKMLPCKMCNKMYHRSCLKAWAAHRDLFHWSSWVCPFCRLCEVCHRGGDSKKLMYCKRCDGAYHCYCQQPPHKNVNHGPYLCPKHTRCHSCGSTVPGNGLSTRWFLGYTCCDACGRLFTKGNYCPVCLKVYRDSELTPMVCCDVCQQWVHCGCDGISDEKYQQFQIDGNLQYKCAACRGDCYQVKDIDDAVRELWRRKDKTDHHLIVSLRAAAGLPSQEEIFSISPLSDDEETGPVVLKNDHARSLKFSFKGLTDSSTKSLKEYGKNSPSNSCSNKYSKEVQLQSVGKHEGLYQNVDSENGTSTVESLRDRVVDLISCGNKSEMFSSPLTITSVNGSMRSNKKNAGMVQVTNNIVKVPKIQIKGRKSQAIHIVEDDEKIASKSEIVKGTKLVIHLGGKNRNITCSPVSEHLSSQQEKDLFPSNGARFDDAPHLMSSKHGGSGNTVKLGKASDLWRKGRGNIKEHELSKTSKSSHIMTKNAPIDNAVEAVDEATLRNDEIIEQKQSVETYLNSQNKSDEVAELPNASNSFNNPKPLLKLKLKNPYFEQQSSWAPQGAEDKNCVKGQRSKRKRPSMEKINIWEDDRDVNIHLENSSNEVEAKILQKLGNRAIGKRVEVHQSSDVSWHKGVVSSVIEGTPSISIDLDDGRTKTLELGKDTIRLISEKQKRTCSLPVSDRISVDCRSLTVKAVSSRGQDAAKIAPSDNENKENHSRRAMMFTAMTAVVCAVGQGTAIAGDEPKPGTPAAKKLYAPVCVTMPTASICRK</sequence>
<keyword evidence="8" id="KW-0539">Nucleus</keyword>
<evidence type="ECO:0000256" key="3">
    <source>
        <dbReference type="ARBA" id="ARBA00022737"/>
    </source>
</evidence>
<comment type="caution">
    <text evidence="13">The sequence shown here is derived from an EMBL/GenBank/DDBJ whole genome shotgun (WGS) entry which is preliminary data.</text>
</comment>
<evidence type="ECO:0000256" key="7">
    <source>
        <dbReference type="ARBA" id="ARBA00023163"/>
    </source>
</evidence>
<organism evidence="13 14">
    <name type="scientific">Dioscorea zingiberensis</name>
    <dbReference type="NCBI Taxonomy" id="325984"/>
    <lineage>
        <taxon>Eukaryota</taxon>
        <taxon>Viridiplantae</taxon>
        <taxon>Streptophyta</taxon>
        <taxon>Embryophyta</taxon>
        <taxon>Tracheophyta</taxon>
        <taxon>Spermatophyta</taxon>
        <taxon>Magnoliopsida</taxon>
        <taxon>Liliopsida</taxon>
        <taxon>Dioscoreales</taxon>
        <taxon>Dioscoreaceae</taxon>
        <taxon>Dioscorea</taxon>
    </lineage>
</organism>
<dbReference type="GO" id="GO:0008270">
    <property type="term" value="F:zinc ion binding"/>
    <property type="evidence" value="ECO:0007669"/>
    <property type="project" value="UniProtKB-KW"/>
</dbReference>
<evidence type="ECO:0000259" key="12">
    <source>
        <dbReference type="PROSITE" id="PS50089"/>
    </source>
</evidence>
<evidence type="ECO:0000256" key="1">
    <source>
        <dbReference type="ARBA" id="ARBA00004123"/>
    </source>
</evidence>
<dbReference type="SMART" id="SM00249">
    <property type="entry name" value="PHD"/>
    <property type="match status" value="3"/>
</dbReference>
<reference evidence="13" key="1">
    <citation type="submission" date="2021-03" db="EMBL/GenBank/DDBJ databases">
        <authorList>
            <person name="Li Z."/>
            <person name="Yang C."/>
        </authorList>
    </citation>
    <scope>NUCLEOTIDE SEQUENCE</scope>
    <source>
        <strain evidence="13">Dzin_1.0</strain>
        <tissue evidence="13">Leaf</tissue>
    </source>
</reference>
<accession>A0A9D5H7S4</accession>
<keyword evidence="5" id="KW-0862">Zinc</keyword>
<evidence type="ECO:0000256" key="6">
    <source>
        <dbReference type="ARBA" id="ARBA00023015"/>
    </source>
</evidence>
<evidence type="ECO:0000256" key="4">
    <source>
        <dbReference type="ARBA" id="ARBA00022771"/>
    </source>
</evidence>
<dbReference type="Gene3D" id="3.30.40.10">
    <property type="entry name" value="Zinc/RING finger domain, C3HC4 (zinc finger)"/>
    <property type="match status" value="3"/>
</dbReference>
<dbReference type="InterPro" id="IPR015967">
    <property type="entry name" value="Rcmb_RecR_Znf"/>
</dbReference>
<proteinExistence type="predicted"/>
<feature type="domain" description="PHD-type" evidence="11">
    <location>
        <begin position="267"/>
        <end position="326"/>
    </location>
</feature>
<dbReference type="InterPro" id="IPR019787">
    <property type="entry name" value="Znf_PHD-finger"/>
</dbReference>
<dbReference type="FunFam" id="3.30.40.10:FF:000638">
    <property type="entry name" value="PHD finger family protein"/>
    <property type="match status" value="1"/>
</dbReference>
<dbReference type="Pfam" id="PF00628">
    <property type="entry name" value="PHD"/>
    <property type="match status" value="1"/>
</dbReference>
<evidence type="ECO:0000256" key="5">
    <source>
        <dbReference type="ARBA" id="ARBA00022833"/>
    </source>
</evidence>
<dbReference type="InterPro" id="IPR013083">
    <property type="entry name" value="Znf_RING/FYVE/PHD"/>
</dbReference>
<dbReference type="AlphaFoldDB" id="A0A9D5H7S4"/>
<dbReference type="GO" id="GO:0005634">
    <property type="term" value="C:nucleus"/>
    <property type="evidence" value="ECO:0007669"/>
    <property type="project" value="UniProtKB-SubCell"/>
</dbReference>
<dbReference type="PANTHER" id="PTHR45888">
    <property type="entry name" value="HL01030P-RELATED"/>
    <property type="match status" value="1"/>
</dbReference>
<dbReference type="InterPro" id="IPR001841">
    <property type="entry name" value="Znf_RING"/>
</dbReference>
<dbReference type="PROSITE" id="PS50089">
    <property type="entry name" value="ZF_RING_2"/>
    <property type="match status" value="1"/>
</dbReference>
<name>A0A9D5H7S4_9LILI</name>
<dbReference type="SUPFAM" id="SSF57903">
    <property type="entry name" value="FYVE/PHD zinc finger"/>
    <property type="match status" value="3"/>
</dbReference>
<dbReference type="InterPro" id="IPR019786">
    <property type="entry name" value="Zinc_finger_PHD-type_CS"/>
</dbReference>